<evidence type="ECO:0000256" key="7">
    <source>
        <dbReference type="SAM" id="MobiDB-lite"/>
    </source>
</evidence>
<keyword evidence="6" id="KW-0472">Membrane</keyword>
<dbReference type="Gene3D" id="3.40.50.300">
    <property type="entry name" value="P-loop containing nucleotide triphosphate hydrolases"/>
    <property type="match status" value="1"/>
</dbReference>
<keyword evidence="3" id="KW-0547">Nucleotide-binding</keyword>
<reference evidence="10" key="1">
    <citation type="journal article" date="2024" name="Algal Res.">
        <title>Biochemical, toxicological and genomic investigation of a high-biomass producing Limnothrix strain isolated from Italian shallow drinking water reservoir.</title>
        <authorList>
            <person name="Simonazzi M."/>
            <person name="Shishido T.K."/>
            <person name="Delbaje E."/>
            <person name="Wahlsten M."/>
            <person name="Fewer D.P."/>
            <person name="Sivonen K."/>
            <person name="Pezzolesi L."/>
            <person name="Pistocchi R."/>
        </authorList>
    </citation>
    <scope>NUCLEOTIDE SEQUENCE [LARGE SCALE GENOMIC DNA]</scope>
    <source>
        <strain evidence="10">LRLZ20PSL1</strain>
    </source>
</reference>
<dbReference type="InterPro" id="IPR005225">
    <property type="entry name" value="Small_GTP-bd"/>
</dbReference>
<organism evidence="9 10">
    <name type="scientific">Limnothrix redekei LRLZ20PSL1</name>
    <dbReference type="NCBI Taxonomy" id="3112953"/>
    <lineage>
        <taxon>Bacteria</taxon>
        <taxon>Bacillati</taxon>
        <taxon>Cyanobacteriota</taxon>
        <taxon>Cyanophyceae</taxon>
        <taxon>Pseudanabaenales</taxon>
        <taxon>Pseudanabaenaceae</taxon>
        <taxon>Limnothrix</taxon>
    </lineage>
</organism>
<evidence type="ECO:0000256" key="2">
    <source>
        <dbReference type="ARBA" id="ARBA00022692"/>
    </source>
</evidence>
<evidence type="ECO:0000256" key="4">
    <source>
        <dbReference type="ARBA" id="ARBA00022989"/>
    </source>
</evidence>
<comment type="caution">
    <text evidence="9">The sequence shown here is derived from an EMBL/GenBank/DDBJ whole genome shotgun (WGS) entry which is preliminary data.</text>
</comment>
<dbReference type="CDD" id="cd00880">
    <property type="entry name" value="Era_like"/>
    <property type="match status" value="1"/>
</dbReference>
<dbReference type="PANTHER" id="PTHR42714:SF6">
    <property type="entry name" value="TRANSLATION INITIATION FACTOR IF-2"/>
    <property type="match status" value="1"/>
</dbReference>
<evidence type="ECO:0000256" key="3">
    <source>
        <dbReference type="ARBA" id="ARBA00022741"/>
    </source>
</evidence>
<feature type="compositionally biased region" description="Acidic residues" evidence="7">
    <location>
        <begin position="35"/>
        <end position="45"/>
    </location>
</feature>
<dbReference type="InterPro" id="IPR021147">
    <property type="entry name" value="DUF697"/>
</dbReference>
<feature type="region of interest" description="Disordered" evidence="7">
    <location>
        <begin position="1"/>
        <end position="50"/>
    </location>
</feature>
<dbReference type="Proteomes" id="UP001604335">
    <property type="component" value="Unassembled WGS sequence"/>
</dbReference>
<dbReference type="SUPFAM" id="SSF52540">
    <property type="entry name" value="P-loop containing nucleoside triphosphate hydrolases"/>
    <property type="match status" value="1"/>
</dbReference>
<dbReference type="PANTHER" id="PTHR42714">
    <property type="entry name" value="TRNA MODIFICATION GTPASE GTPBP3"/>
    <property type="match status" value="1"/>
</dbReference>
<dbReference type="NCBIfam" id="TIGR00231">
    <property type="entry name" value="small_GTP"/>
    <property type="match status" value="1"/>
</dbReference>
<evidence type="ECO:0000256" key="5">
    <source>
        <dbReference type="ARBA" id="ARBA00023134"/>
    </source>
</evidence>
<protein>
    <submittedName>
        <fullName evidence="9">GTP-binding protein</fullName>
    </submittedName>
</protein>
<feature type="compositionally biased region" description="Basic and acidic residues" evidence="7">
    <location>
        <begin position="17"/>
        <end position="34"/>
    </location>
</feature>
<evidence type="ECO:0000259" key="8">
    <source>
        <dbReference type="Pfam" id="PF01926"/>
    </source>
</evidence>
<accession>A0ABW7C4M5</accession>
<keyword evidence="10" id="KW-1185">Reference proteome</keyword>
<gene>
    <name evidence="9" type="ORF">VPK24_00900</name>
</gene>
<proteinExistence type="predicted"/>
<keyword evidence="4" id="KW-1133">Transmembrane helix</keyword>
<dbReference type="InterPro" id="IPR027417">
    <property type="entry name" value="P-loop_NTPase"/>
</dbReference>
<feature type="domain" description="G" evidence="8">
    <location>
        <begin position="120"/>
        <end position="232"/>
    </location>
</feature>
<dbReference type="InterPro" id="IPR006073">
    <property type="entry name" value="GTP-bd"/>
</dbReference>
<dbReference type="EMBL" id="JAZAQF010000001">
    <property type="protein sequence ID" value="MFG3816179.1"/>
    <property type="molecule type" value="Genomic_DNA"/>
</dbReference>
<evidence type="ECO:0000313" key="10">
    <source>
        <dbReference type="Proteomes" id="UP001604335"/>
    </source>
</evidence>
<dbReference type="Pfam" id="PF05128">
    <property type="entry name" value="DUF697"/>
    <property type="match status" value="1"/>
</dbReference>
<evidence type="ECO:0000256" key="1">
    <source>
        <dbReference type="ARBA" id="ARBA00004141"/>
    </source>
</evidence>
<name>A0ABW7C4M5_9CYAN</name>
<dbReference type="Pfam" id="PF01926">
    <property type="entry name" value="MMR_HSR1"/>
    <property type="match status" value="1"/>
</dbReference>
<comment type="subcellular location">
    <subcellularLocation>
        <location evidence="1">Membrane</location>
        <topology evidence="1">Multi-pass membrane protein</topology>
    </subcellularLocation>
</comment>
<keyword evidence="5" id="KW-0342">GTP-binding</keyword>
<evidence type="ECO:0000256" key="6">
    <source>
        <dbReference type="ARBA" id="ARBA00023136"/>
    </source>
</evidence>
<keyword evidence="2" id="KW-0812">Transmembrane</keyword>
<dbReference type="RefSeq" id="WP_393009882.1">
    <property type="nucleotide sequence ID" value="NZ_JAZAQF010000001.1"/>
</dbReference>
<evidence type="ECO:0000313" key="9">
    <source>
        <dbReference type="EMBL" id="MFG3816179.1"/>
    </source>
</evidence>
<sequence>MAAIPPNPEFSESMEGPMDRPTDVDGSGLDRGDFESDDFEGDDFESNDRLDEWDAVDRELDAAIESLADLDAELAYRQARSALRSLMERLDLTPRERSGLEPDLEGLAQMLDKLEDQRVQIAVFGAVSRGKSSLLNALLGRSVFETGPTHGVTQSSRSIHWTVPSSLGQVELVDTPGIDEVNGAARAALAREVGQASDLILFVVAGDMTQVECEALSQLREAGKPILLVLNKIDQFPEADRQAIYEKIRDDRVRELLSPDEIVMVAAAPLVAQAVQRPDGTIAADLQRGAPQVESLKLKILEVLAREGKALVALNSLLYAQAAGDRILSRKLALRDRSADRLIWNGTIAKAIAVAVNPVVVLDLVGGAAIDLATILALSRLYGIPMGQRGAIALMKTIAIGLGGLSAGEWIARLGLSALKGFLGLSTVATGGITTVPYLSIAATQAAIAGVSSYAIGQATKTYLANDASWGPDGPRAAIGRVLATLDEQSIVKRIEAELWAKLGRPAVPDPFGSR</sequence>